<dbReference type="InterPro" id="IPR002126">
    <property type="entry name" value="Cadherin-like_dom"/>
</dbReference>
<feature type="domain" description="Cadherin" evidence="2">
    <location>
        <begin position="67"/>
        <end position="166"/>
    </location>
</feature>
<evidence type="ECO:0000313" key="3">
    <source>
        <dbReference type="EMBL" id="AYN69192.1"/>
    </source>
</evidence>
<dbReference type="SUPFAM" id="SSF55486">
    <property type="entry name" value="Metalloproteases ('zincins'), catalytic domain"/>
    <property type="match status" value="1"/>
</dbReference>
<organism evidence="3 4">
    <name type="scientific">Euzebyella marina</name>
    <dbReference type="NCBI Taxonomy" id="1761453"/>
    <lineage>
        <taxon>Bacteria</taxon>
        <taxon>Pseudomonadati</taxon>
        <taxon>Bacteroidota</taxon>
        <taxon>Flavobacteriia</taxon>
        <taxon>Flavobacteriales</taxon>
        <taxon>Flavobacteriaceae</taxon>
        <taxon>Euzebyella</taxon>
    </lineage>
</organism>
<name>A0A3G2LAA1_9FLAO</name>
<protein>
    <recommendedName>
        <fullName evidence="2">Cadherin domain-containing protein</fullName>
    </recommendedName>
</protein>
<dbReference type="Proteomes" id="UP000276309">
    <property type="component" value="Chromosome"/>
</dbReference>
<dbReference type="GO" id="GO:0007156">
    <property type="term" value="P:homophilic cell adhesion via plasma membrane adhesion molecules"/>
    <property type="evidence" value="ECO:0007669"/>
    <property type="project" value="InterPro"/>
</dbReference>
<dbReference type="GO" id="GO:0008237">
    <property type="term" value="F:metallopeptidase activity"/>
    <property type="evidence" value="ECO:0007669"/>
    <property type="project" value="InterPro"/>
</dbReference>
<dbReference type="RefSeq" id="WP_121850198.1">
    <property type="nucleotide sequence ID" value="NZ_CP032050.1"/>
</dbReference>
<dbReference type="OrthoDB" id="1439291at2"/>
<sequence length="358" mass="40082">MKNLIAPLLILLIVSCSTDSLEPLDQEISEKSLSDSNVQENSDNEDQEVDSENQNTAPALALQSYLINEHSAVETSIGFIQANDEDGDDIIFSIESEADIIIDEHTGEIKVGPNLKLDFETINSLEFTVSAFDGSTTSHGNFSLNVIDVDEITLLNEAEKDLITYFQHLVFWKGHANTPVERNQKWAVPLRLNLAGTISNNFSQVVNEVISEYNTIFNGNFTISLAETEELANAEVFYGTKEELESHWPDMHQIVKDGDYHGYAITPSSSYILSDSRIWISNEASVLFKHELGHALGFGHSDKCEEENSFLCSQISVENKILSEEEKILRYAYHSKIEEGLTESDIEKILADILINEQ</sequence>
<evidence type="ECO:0000256" key="1">
    <source>
        <dbReference type="SAM" id="MobiDB-lite"/>
    </source>
</evidence>
<dbReference type="CDD" id="cd11304">
    <property type="entry name" value="Cadherin_repeat"/>
    <property type="match status" value="1"/>
</dbReference>
<dbReference type="InterPro" id="IPR015919">
    <property type="entry name" value="Cadherin-like_sf"/>
</dbReference>
<dbReference type="PROSITE" id="PS50268">
    <property type="entry name" value="CADHERIN_2"/>
    <property type="match status" value="1"/>
</dbReference>
<reference evidence="3 4" key="1">
    <citation type="submission" date="2018-08" db="EMBL/GenBank/DDBJ databases">
        <title>The reduced genetic potential of extracellular carbohydrate catabolism in Euzebyella marina RN62, a Flavobacteriia bacterium isolated from the hadal water.</title>
        <authorList>
            <person name="Xue C."/>
        </authorList>
    </citation>
    <scope>NUCLEOTIDE SEQUENCE [LARGE SCALE GENOMIC DNA]</scope>
    <source>
        <strain evidence="3 4">RN62</strain>
    </source>
</reference>
<dbReference type="InterPro" id="IPR024079">
    <property type="entry name" value="MetalloPept_cat_dom_sf"/>
</dbReference>
<dbReference type="PROSITE" id="PS51257">
    <property type="entry name" value="PROKAR_LIPOPROTEIN"/>
    <property type="match status" value="1"/>
</dbReference>
<dbReference type="GO" id="GO:0016020">
    <property type="term" value="C:membrane"/>
    <property type="evidence" value="ECO:0007669"/>
    <property type="project" value="InterPro"/>
</dbReference>
<keyword evidence="4" id="KW-1185">Reference proteome</keyword>
<dbReference type="GO" id="GO:0005509">
    <property type="term" value="F:calcium ion binding"/>
    <property type="evidence" value="ECO:0007669"/>
    <property type="project" value="InterPro"/>
</dbReference>
<gene>
    <name evidence="3" type="ORF">D1013_18270</name>
</gene>
<feature type="region of interest" description="Disordered" evidence="1">
    <location>
        <begin position="30"/>
        <end position="54"/>
    </location>
</feature>
<dbReference type="KEGG" id="emar:D1013_18270"/>
<dbReference type="SUPFAM" id="SSF49313">
    <property type="entry name" value="Cadherin-like"/>
    <property type="match status" value="1"/>
</dbReference>
<proteinExistence type="predicted"/>
<dbReference type="EMBL" id="CP032050">
    <property type="protein sequence ID" value="AYN69192.1"/>
    <property type="molecule type" value="Genomic_DNA"/>
</dbReference>
<dbReference type="Gene3D" id="3.40.390.10">
    <property type="entry name" value="Collagenase (Catalytic Domain)"/>
    <property type="match status" value="1"/>
</dbReference>
<evidence type="ECO:0000259" key="2">
    <source>
        <dbReference type="PROSITE" id="PS50268"/>
    </source>
</evidence>
<feature type="compositionally biased region" description="Acidic residues" evidence="1">
    <location>
        <begin position="42"/>
        <end position="51"/>
    </location>
</feature>
<dbReference type="Gene3D" id="2.60.40.60">
    <property type="entry name" value="Cadherins"/>
    <property type="match status" value="1"/>
</dbReference>
<dbReference type="SMART" id="SM00112">
    <property type="entry name" value="CA"/>
    <property type="match status" value="1"/>
</dbReference>
<evidence type="ECO:0000313" key="4">
    <source>
        <dbReference type="Proteomes" id="UP000276309"/>
    </source>
</evidence>
<dbReference type="AlphaFoldDB" id="A0A3G2LAA1"/>
<accession>A0A3G2LAA1</accession>